<comment type="caution">
    <text evidence="6">The sequence shown here is derived from an EMBL/GenBank/DDBJ whole genome shotgun (WGS) entry which is preliminary data.</text>
</comment>
<dbReference type="Gene3D" id="1.10.10.10">
    <property type="entry name" value="Winged helix-like DNA-binding domain superfamily/Winged helix DNA-binding domain"/>
    <property type="match status" value="1"/>
</dbReference>
<evidence type="ECO:0000313" key="7">
    <source>
        <dbReference type="Proteomes" id="UP000558089"/>
    </source>
</evidence>
<dbReference type="Proteomes" id="UP000558089">
    <property type="component" value="Unassembled WGS sequence"/>
</dbReference>
<dbReference type="CDD" id="cd06171">
    <property type="entry name" value="Sigma70_r4"/>
    <property type="match status" value="1"/>
</dbReference>
<keyword evidence="7" id="KW-1185">Reference proteome</keyword>
<dbReference type="InterPro" id="IPR013249">
    <property type="entry name" value="RNA_pol_sigma70_r4_t2"/>
</dbReference>
<dbReference type="AlphaFoldDB" id="A0A850NM86"/>
<dbReference type="Pfam" id="PF08281">
    <property type="entry name" value="Sigma70_r4_2"/>
    <property type="match status" value="1"/>
</dbReference>
<dbReference type="NCBIfam" id="TIGR02937">
    <property type="entry name" value="sigma70-ECF"/>
    <property type="match status" value="1"/>
</dbReference>
<dbReference type="NCBIfam" id="TIGR02985">
    <property type="entry name" value="Sig70_bacteroi1"/>
    <property type="match status" value="1"/>
</dbReference>
<evidence type="ECO:0000256" key="3">
    <source>
        <dbReference type="ARBA" id="ARBA00023082"/>
    </source>
</evidence>
<keyword evidence="3" id="KW-0731">Sigma factor</keyword>
<dbReference type="InterPro" id="IPR000792">
    <property type="entry name" value="Tscrpt_reg_LuxR_C"/>
</dbReference>
<dbReference type="InterPro" id="IPR013325">
    <property type="entry name" value="RNA_pol_sigma_r2"/>
</dbReference>
<dbReference type="PANTHER" id="PTHR43133:SF46">
    <property type="entry name" value="RNA POLYMERASE SIGMA-70 FACTOR ECF SUBFAMILY"/>
    <property type="match status" value="1"/>
</dbReference>
<dbReference type="InterPro" id="IPR036388">
    <property type="entry name" value="WH-like_DNA-bd_sf"/>
</dbReference>
<dbReference type="EMBL" id="WYET01000007">
    <property type="protein sequence ID" value="NVN19495.1"/>
    <property type="molecule type" value="Genomic_DNA"/>
</dbReference>
<dbReference type="GO" id="GO:0003677">
    <property type="term" value="F:DNA binding"/>
    <property type="evidence" value="ECO:0007669"/>
    <property type="project" value="InterPro"/>
</dbReference>
<organism evidence="6 7">
    <name type="scientific">Flagellimonas chongwuensis</name>
    <dbReference type="NCBI Taxonomy" id="2697365"/>
    <lineage>
        <taxon>Bacteria</taxon>
        <taxon>Pseudomonadati</taxon>
        <taxon>Bacteroidota</taxon>
        <taxon>Flavobacteriia</taxon>
        <taxon>Flavobacteriales</taxon>
        <taxon>Flavobacteriaceae</taxon>
        <taxon>Flagellimonas</taxon>
    </lineage>
</organism>
<dbReference type="InterPro" id="IPR039425">
    <property type="entry name" value="RNA_pol_sigma-70-like"/>
</dbReference>
<protein>
    <submittedName>
        <fullName evidence="6">RNA polymerase sigma-70 factor</fullName>
    </submittedName>
</protein>
<dbReference type="GO" id="GO:0006352">
    <property type="term" value="P:DNA-templated transcription initiation"/>
    <property type="evidence" value="ECO:0007669"/>
    <property type="project" value="InterPro"/>
</dbReference>
<evidence type="ECO:0000313" key="6">
    <source>
        <dbReference type="EMBL" id="NVN19495.1"/>
    </source>
</evidence>
<dbReference type="PRINTS" id="PR00038">
    <property type="entry name" value="HTHLUXR"/>
</dbReference>
<dbReference type="Gene3D" id="1.10.1740.10">
    <property type="match status" value="1"/>
</dbReference>
<gene>
    <name evidence="6" type="ORF">GUA46_14185</name>
</gene>
<sequence length="184" mass="21792">MDQDNFKNESYLIAQLKSGSKEAYGHLFKLYHGELCNYMTAISGNPKIAEDIAQQTFIKIWENRKKLSLSKDKLKRYLFKVAYNLFIDSQRRKKKEFELLENLKQEAYLELVNADTSLFEERLKRVEMEIDNLPEQCKKVFIMSKKEGLKYREISEQLHISIKTVEVHMAKAMKRLRAQLTSFL</sequence>
<dbReference type="PANTHER" id="PTHR43133">
    <property type="entry name" value="RNA POLYMERASE ECF-TYPE SIGMA FACTO"/>
    <property type="match status" value="1"/>
</dbReference>
<dbReference type="GO" id="GO:0016987">
    <property type="term" value="F:sigma factor activity"/>
    <property type="evidence" value="ECO:0007669"/>
    <property type="project" value="UniProtKB-KW"/>
</dbReference>
<proteinExistence type="inferred from homology"/>
<accession>A0A850NM86</accession>
<feature type="domain" description="HTH luxR-type" evidence="5">
    <location>
        <begin position="140"/>
        <end position="184"/>
    </location>
</feature>
<dbReference type="InterPro" id="IPR014284">
    <property type="entry name" value="RNA_pol_sigma-70_dom"/>
</dbReference>
<reference evidence="6 7" key="1">
    <citation type="submission" date="2020-01" db="EMBL/GenBank/DDBJ databases">
        <title>Draft Genome Analysis of Muricauda sp. HICW Isolated from coastal seawater of PR China.</title>
        <authorList>
            <person name="Chen M.-X."/>
        </authorList>
    </citation>
    <scope>NUCLEOTIDE SEQUENCE [LARGE SCALE GENOMIC DNA]</scope>
    <source>
        <strain evidence="6 7">HICW</strain>
    </source>
</reference>
<dbReference type="SUPFAM" id="SSF88659">
    <property type="entry name" value="Sigma3 and sigma4 domains of RNA polymerase sigma factors"/>
    <property type="match status" value="1"/>
</dbReference>
<comment type="similarity">
    <text evidence="1">Belongs to the sigma-70 factor family. ECF subfamily.</text>
</comment>
<dbReference type="SMART" id="SM00421">
    <property type="entry name" value="HTH_LUXR"/>
    <property type="match status" value="1"/>
</dbReference>
<evidence type="ECO:0000256" key="1">
    <source>
        <dbReference type="ARBA" id="ARBA00010641"/>
    </source>
</evidence>
<dbReference type="InterPro" id="IPR014327">
    <property type="entry name" value="RNA_pol_sigma70_bacteroid"/>
</dbReference>
<dbReference type="SUPFAM" id="SSF88946">
    <property type="entry name" value="Sigma2 domain of RNA polymerase sigma factors"/>
    <property type="match status" value="1"/>
</dbReference>
<name>A0A850NM86_9FLAO</name>
<dbReference type="InterPro" id="IPR007627">
    <property type="entry name" value="RNA_pol_sigma70_r2"/>
</dbReference>
<evidence type="ECO:0000256" key="2">
    <source>
        <dbReference type="ARBA" id="ARBA00023015"/>
    </source>
</evidence>
<keyword evidence="4" id="KW-0804">Transcription</keyword>
<evidence type="ECO:0000256" key="4">
    <source>
        <dbReference type="ARBA" id="ARBA00023163"/>
    </source>
</evidence>
<dbReference type="InterPro" id="IPR013324">
    <property type="entry name" value="RNA_pol_sigma_r3/r4-like"/>
</dbReference>
<dbReference type="Pfam" id="PF04542">
    <property type="entry name" value="Sigma70_r2"/>
    <property type="match status" value="1"/>
</dbReference>
<dbReference type="RefSeq" id="WP_176621049.1">
    <property type="nucleotide sequence ID" value="NZ_WYET01000007.1"/>
</dbReference>
<evidence type="ECO:0000259" key="5">
    <source>
        <dbReference type="SMART" id="SM00421"/>
    </source>
</evidence>
<keyword evidence="2" id="KW-0805">Transcription regulation</keyword>